<comment type="cofactor">
    <cofactor evidence="4">
        <name>Mg(2+)</name>
        <dbReference type="ChEBI" id="CHEBI:18420"/>
    </cofactor>
</comment>
<dbReference type="PANTHER" id="PTHR43028">
    <property type="entry name" value="3'(2'),5'-BISPHOSPHATE NUCLEOTIDASE 1"/>
    <property type="match status" value="1"/>
</dbReference>
<dbReference type="NCBIfam" id="TIGR01331">
    <property type="entry name" value="bisphos_cysQ"/>
    <property type="match status" value="1"/>
</dbReference>
<dbReference type="Proteomes" id="UP001597460">
    <property type="component" value="Unassembled WGS sequence"/>
</dbReference>
<dbReference type="Gene3D" id="3.30.540.10">
    <property type="entry name" value="Fructose-1,6-Bisphosphatase, subunit A, domain 1"/>
    <property type="match status" value="1"/>
</dbReference>
<comment type="caution">
    <text evidence="5">The sequence shown here is derived from an EMBL/GenBank/DDBJ whole genome shotgun (WGS) entry which is preliminary data.</text>
</comment>
<proteinExistence type="inferred from homology"/>
<dbReference type="Pfam" id="PF00459">
    <property type="entry name" value="Inositol_P"/>
    <property type="match status" value="1"/>
</dbReference>
<reference evidence="6" key="1">
    <citation type="journal article" date="2019" name="Int. J. Syst. Evol. Microbiol.">
        <title>The Global Catalogue of Microorganisms (GCM) 10K type strain sequencing project: providing services to taxonomists for standard genome sequencing and annotation.</title>
        <authorList>
            <consortium name="The Broad Institute Genomics Platform"/>
            <consortium name="The Broad Institute Genome Sequencing Center for Infectious Disease"/>
            <person name="Wu L."/>
            <person name="Ma J."/>
        </authorList>
    </citation>
    <scope>NUCLEOTIDE SEQUENCE [LARGE SCALE GENOMIC DNA]</scope>
    <source>
        <strain evidence="6">KCTC 52042</strain>
    </source>
</reference>
<evidence type="ECO:0000313" key="6">
    <source>
        <dbReference type="Proteomes" id="UP001597460"/>
    </source>
</evidence>
<keyword evidence="3 4" id="KW-0460">Magnesium</keyword>
<feature type="binding site" evidence="4">
    <location>
        <position position="85"/>
    </location>
    <ligand>
        <name>Mg(2+)</name>
        <dbReference type="ChEBI" id="CHEBI:18420"/>
        <label>2</label>
    </ligand>
</feature>
<evidence type="ECO:0000256" key="3">
    <source>
        <dbReference type="ARBA" id="ARBA00022842"/>
    </source>
</evidence>
<organism evidence="5 6">
    <name type="scientific">Gracilimonas halophila</name>
    <dbReference type="NCBI Taxonomy" id="1834464"/>
    <lineage>
        <taxon>Bacteria</taxon>
        <taxon>Pseudomonadati</taxon>
        <taxon>Balneolota</taxon>
        <taxon>Balneolia</taxon>
        <taxon>Balneolales</taxon>
        <taxon>Balneolaceae</taxon>
        <taxon>Gracilimonas</taxon>
    </lineage>
</organism>
<keyword evidence="4" id="KW-0472">Membrane</keyword>
<feature type="binding site" evidence="4">
    <location>
        <position position="211"/>
    </location>
    <ligand>
        <name>substrate</name>
    </ligand>
</feature>
<evidence type="ECO:0000256" key="4">
    <source>
        <dbReference type="HAMAP-Rule" id="MF_02095"/>
    </source>
</evidence>
<feature type="binding site" evidence="4">
    <location>
        <position position="82"/>
    </location>
    <ligand>
        <name>Mg(2+)</name>
        <dbReference type="ChEBI" id="CHEBI:18420"/>
        <label>1</label>
    </ligand>
</feature>
<evidence type="ECO:0000256" key="1">
    <source>
        <dbReference type="ARBA" id="ARBA00001625"/>
    </source>
</evidence>
<comment type="function">
    <text evidence="4">Converts adenosine-3',5'-bisphosphate (PAP) to AMP.</text>
</comment>
<dbReference type="GO" id="GO:0008441">
    <property type="term" value="F:3'(2'),5'-bisphosphate nucleotidase activity"/>
    <property type="evidence" value="ECO:0007669"/>
    <property type="project" value="UniProtKB-EC"/>
</dbReference>
<keyword evidence="4 5" id="KW-0378">Hydrolase</keyword>
<keyword evidence="2 4" id="KW-0479">Metal-binding</keyword>
<evidence type="ECO:0000313" key="5">
    <source>
        <dbReference type="EMBL" id="MFD2531935.1"/>
    </source>
</evidence>
<feature type="binding site" evidence="4">
    <location>
        <position position="62"/>
    </location>
    <ligand>
        <name>substrate</name>
    </ligand>
</feature>
<keyword evidence="6" id="KW-1185">Reference proteome</keyword>
<name>A0ABW5JHV6_9BACT</name>
<gene>
    <name evidence="4 5" type="primary">cysQ</name>
    <name evidence="5" type="ORF">ACFSVN_05720</name>
</gene>
<feature type="binding site" evidence="4">
    <location>
        <position position="82"/>
    </location>
    <ligand>
        <name>Mg(2+)</name>
        <dbReference type="ChEBI" id="CHEBI:18420"/>
        <label>2</label>
    </ligand>
</feature>
<comment type="subcellular location">
    <subcellularLocation>
        <location evidence="4">Cell membrane</location>
        <topology evidence="4">Peripheral membrane protein</topology>
        <orientation evidence="4">Cytoplasmic side</orientation>
    </subcellularLocation>
</comment>
<dbReference type="InterPro" id="IPR020583">
    <property type="entry name" value="Inositol_monoP_metal-BS"/>
</dbReference>
<dbReference type="InterPro" id="IPR006240">
    <property type="entry name" value="CysQ"/>
</dbReference>
<comment type="catalytic activity">
    <reaction evidence="1 4">
        <text>adenosine 3',5'-bisphosphate + H2O = AMP + phosphate</text>
        <dbReference type="Rhea" id="RHEA:10040"/>
        <dbReference type="ChEBI" id="CHEBI:15377"/>
        <dbReference type="ChEBI" id="CHEBI:43474"/>
        <dbReference type="ChEBI" id="CHEBI:58343"/>
        <dbReference type="ChEBI" id="CHEBI:456215"/>
        <dbReference type="EC" id="3.1.3.7"/>
    </reaction>
</comment>
<dbReference type="InterPro" id="IPR050725">
    <property type="entry name" value="CysQ/Inositol_MonoPase"/>
</dbReference>
<dbReference type="HAMAP" id="MF_02095">
    <property type="entry name" value="CysQ"/>
    <property type="match status" value="1"/>
</dbReference>
<dbReference type="PROSITE" id="PS00629">
    <property type="entry name" value="IMP_1"/>
    <property type="match status" value="1"/>
</dbReference>
<dbReference type="CDD" id="cd01638">
    <property type="entry name" value="CysQ"/>
    <property type="match status" value="1"/>
</dbReference>
<comment type="similarity">
    <text evidence="4">Belongs to the inositol monophosphatase superfamily. CysQ family.</text>
</comment>
<feature type="binding site" evidence="4">
    <location>
        <position position="62"/>
    </location>
    <ligand>
        <name>Mg(2+)</name>
        <dbReference type="ChEBI" id="CHEBI:18420"/>
        <label>1</label>
    </ligand>
</feature>
<dbReference type="SUPFAM" id="SSF56655">
    <property type="entry name" value="Carbohydrate phosphatase"/>
    <property type="match status" value="1"/>
</dbReference>
<evidence type="ECO:0000256" key="2">
    <source>
        <dbReference type="ARBA" id="ARBA00022723"/>
    </source>
</evidence>
<protein>
    <recommendedName>
        <fullName evidence="4">3'(2'),5'-bisphosphate nucleotidase CysQ</fullName>
        <ecNumber evidence="4">3.1.3.7</ecNumber>
    </recommendedName>
    <alternativeName>
        <fullName evidence="4">3'(2'),5-bisphosphonucleoside 3'(2')-phosphohydrolase</fullName>
    </alternativeName>
    <alternativeName>
        <fullName evidence="4">3'-phosphoadenosine 5'-phosphate phosphatase</fullName>
        <shortName evidence="4">PAP phosphatase</shortName>
    </alternativeName>
</protein>
<feature type="binding site" evidence="4">
    <location>
        <begin position="84"/>
        <end position="87"/>
    </location>
    <ligand>
        <name>substrate</name>
    </ligand>
</feature>
<dbReference type="InterPro" id="IPR000760">
    <property type="entry name" value="Inositol_monophosphatase-like"/>
</dbReference>
<dbReference type="PRINTS" id="PR00377">
    <property type="entry name" value="IMPHPHTASES"/>
</dbReference>
<keyword evidence="4" id="KW-1003">Cell membrane</keyword>
<accession>A0ABW5JHV6</accession>
<dbReference type="RefSeq" id="WP_390299876.1">
    <property type="nucleotide sequence ID" value="NZ_JBHULI010000022.1"/>
</dbReference>
<sequence length="255" mass="28798">MLNRVIKTAEEAGQKILEFYHTEIEVITKDDHSPLTKADLAAHHIIVDSLKELDPNTPVISEESGIPDFEERREWDRFWLVDPLDGTKEFIKKNGEFTVNIALIEKSKPVLGVVYVPAYDMMYYGEQSIGSFKREADEKAVKLETSTFEAPGKARIVVSRSHGDDTTVKKLKNLGIEVSEEVPSGSSIKFCLVAEGKADLYPRLGPTMEWDTAAADAVYRYSSKKGEKYSPLSYNKESFKNPYFLLGLDTFMELK</sequence>
<feature type="binding site" evidence="4">
    <location>
        <position position="84"/>
    </location>
    <ligand>
        <name>Mg(2+)</name>
        <dbReference type="ChEBI" id="CHEBI:18420"/>
        <label>1</label>
    </ligand>
</feature>
<dbReference type="Gene3D" id="3.40.190.80">
    <property type="match status" value="1"/>
</dbReference>
<dbReference type="EC" id="3.1.3.7" evidence="4"/>
<dbReference type="PANTHER" id="PTHR43028:SF5">
    <property type="entry name" value="3'(2'),5'-BISPHOSPHATE NUCLEOTIDASE 1"/>
    <property type="match status" value="1"/>
</dbReference>
<dbReference type="EMBL" id="JBHULI010000022">
    <property type="protein sequence ID" value="MFD2531935.1"/>
    <property type="molecule type" value="Genomic_DNA"/>
</dbReference>
<feature type="binding site" evidence="4">
    <location>
        <position position="211"/>
    </location>
    <ligand>
        <name>Mg(2+)</name>
        <dbReference type="ChEBI" id="CHEBI:18420"/>
        <label>2</label>
    </ligand>
</feature>